<dbReference type="InterPro" id="IPR026341">
    <property type="entry name" value="T9SS_type_B"/>
</dbReference>
<reference evidence="1 2" key="1">
    <citation type="submission" date="2024-03" db="EMBL/GenBank/DDBJ databases">
        <title>Chitinophaga caseinilytica sp. nov., a casein hydrolysing bacterium isolated from forest soil.</title>
        <authorList>
            <person name="Lee D.S."/>
            <person name="Han D.M."/>
            <person name="Baek J.H."/>
            <person name="Choi D.G."/>
            <person name="Jeon J.H."/>
            <person name="Jeon C.O."/>
        </authorList>
    </citation>
    <scope>NUCLEOTIDE SEQUENCE [LARGE SCALE GENOMIC DNA]</scope>
    <source>
        <strain evidence="1 2">KACC 19118</strain>
    </source>
</reference>
<dbReference type="Gene3D" id="2.60.40.10">
    <property type="entry name" value="Immunoglobulins"/>
    <property type="match status" value="1"/>
</dbReference>
<accession>A0ABZ2Z304</accession>
<proteinExistence type="predicted"/>
<dbReference type="InterPro" id="IPR035986">
    <property type="entry name" value="PKD_dom_sf"/>
</dbReference>
<dbReference type="InterPro" id="IPR013783">
    <property type="entry name" value="Ig-like_fold"/>
</dbReference>
<organism evidence="1 2">
    <name type="scientific">Chitinophaga caseinilytica</name>
    <dbReference type="NCBI Taxonomy" id="2267521"/>
    <lineage>
        <taxon>Bacteria</taxon>
        <taxon>Pseudomonadati</taxon>
        <taxon>Bacteroidota</taxon>
        <taxon>Chitinophagia</taxon>
        <taxon>Chitinophagales</taxon>
        <taxon>Chitinophagaceae</taxon>
        <taxon>Chitinophaga</taxon>
    </lineage>
</organism>
<name>A0ABZ2Z304_9BACT</name>
<sequence>MQNSVPLCSGRVLRLDFCSRVDPRTDYTDRNPYYYKFTCYQAGTLGFTITPKDLGDDYDWHVFDVTGRNVNDIFTDMSMQVCGNWSSNPGVTGASTAGQGLINCAGPTYPNFSSMPTLQVGHEYLLLISHFTNTQSGYSLAFGGGTAVITDPKTGDFVSAAYKCLDNRVAVKLSKRLRCATLAANGSDFELLGTAARITGAQGVNCGSGFDMDSVILQLDRPLTPGNYTVRLKQGSDGNTLLDACDNPMTAGETINLDIPIFQPAPFDSIKPVECRPDRLMVRLKSPVRCNSVAANGSDFVIANLGTGPNVSVVSAKVFCDNQLTDSIEILLSGTILRESDYRLNLVRGSDGNTLISECRVETPLGQFIPFSTSDTVNAAFAYRTSLDCDADTLYLRHDGAHQVSKWTWEFDDGTTQSTREATKNFVRGPSNFRDVRLTVANRQCQAVHSERITLPVEVVAAFTLGATVLCPLDMVRVTNESRGNIASYRWSMGVGPGSILRTPAAWRYPMSSREESYNVRLIVTDNLQCEDTAIHVLKTVPSCYVTVPTAFTPNNDGINDFLYPVNGYKTADLLFRVFARNGQLIFESRNWQHKWDGRINGSPASVGTYAWVLEFTNTELNTRIFQKGVTTLLR</sequence>
<dbReference type="SUPFAM" id="SSF49299">
    <property type="entry name" value="PKD domain"/>
    <property type="match status" value="1"/>
</dbReference>
<evidence type="ECO:0000313" key="1">
    <source>
        <dbReference type="EMBL" id="WZN46528.1"/>
    </source>
</evidence>
<dbReference type="NCBIfam" id="TIGR04131">
    <property type="entry name" value="Bac_Flav_CTERM"/>
    <property type="match status" value="1"/>
</dbReference>
<dbReference type="Pfam" id="PF13585">
    <property type="entry name" value="CHU_C"/>
    <property type="match status" value="1"/>
</dbReference>
<dbReference type="CDD" id="cd00146">
    <property type="entry name" value="PKD"/>
    <property type="match status" value="1"/>
</dbReference>
<dbReference type="Proteomes" id="UP001449657">
    <property type="component" value="Chromosome"/>
</dbReference>
<dbReference type="RefSeq" id="WP_341841225.1">
    <property type="nucleotide sequence ID" value="NZ_CP149792.1"/>
</dbReference>
<evidence type="ECO:0000313" key="2">
    <source>
        <dbReference type="Proteomes" id="UP001449657"/>
    </source>
</evidence>
<keyword evidence="2" id="KW-1185">Reference proteome</keyword>
<gene>
    <name evidence="1" type="ORF">WJU22_26945</name>
</gene>
<protein>
    <submittedName>
        <fullName evidence="1">Gliding motility-associated C-terminal domain-containing protein</fullName>
    </submittedName>
</protein>
<dbReference type="EMBL" id="CP150096">
    <property type="protein sequence ID" value="WZN46528.1"/>
    <property type="molecule type" value="Genomic_DNA"/>
</dbReference>